<accession>A0AA88D5T6</accession>
<dbReference type="AlphaFoldDB" id="A0AA88D5T6"/>
<evidence type="ECO:0000313" key="2">
    <source>
        <dbReference type="Proteomes" id="UP001187192"/>
    </source>
</evidence>
<proteinExistence type="predicted"/>
<protein>
    <submittedName>
        <fullName evidence="1">Uncharacterized protein</fullName>
    </submittedName>
</protein>
<evidence type="ECO:0000313" key="1">
    <source>
        <dbReference type="EMBL" id="GMN46883.1"/>
    </source>
</evidence>
<sequence length="52" mass="5826">MKSIEAVDTWECLFQRFFIIGDVIGSYSIGEGVPPSMESPEVEMVTSLGQKW</sequence>
<dbReference type="EMBL" id="BTGU01000024">
    <property type="protein sequence ID" value="GMN46883.1"/>
    <property type="molecule type" value="Genomic_DNA"/>
</dbReference>
<reference evidence="1" key="1">
    <citation type="submission" date="2023-07" db="EMBL/GenBank/DDBJ databases">
        <title>draft genome sequence of fig (Ficus carica).</title>
        <authorList>
            <person name="Takahashi T."/>
            <person name="Nishimura K."/>
        </authorList>
    </citation>
    <scope>NUCLEOTIDE SEQUENCE</scope>
</reference>
<gene>
    <name evidence="1" type="ORF">TIFTF001_016078</name>
</gene>
<comment type="caution">
    <text evidence="1">The sequence shown here is derived from an EMBL/GenBank/DDBJ whole genome shotgun (WGS) entry which is preliminary data.</text>
</comment>
<name>A0AA88D5T6_FICCA</name>
<dbReference type="Proteomes" id="UP001187192">
    <property type="component" value="Unassembled WGS sequence"/>
</dbReference>
<keyword evidence="2" id="KW-1185">Reference proteome</keyword>
<organism evidence="1 2">
    <name type="scientific">Ficus carica</name>
    <name type="common">Common fig</name>
    <dbReference type="NCBI Taxonomy" id="3494"/>
    <lineage>
        <taxon>Eukaryota</taxon>
        <taxon>Viridiplantae</taxon>
        <taxon>Streptophyta</taxon>
        <taxon>Embryophyta</taxon>
        <taxon>Tracheophyta</taxon>
        <taxon>Spermatophyta</taxon>
        <taxon>Magnoliopsida</taxon>
        <taxon>eudicotyledons</taxon>
        <taxon>Gunneridae</taxon>
        <taxon>Pentapetalae</taxon>
        <taxon>rosids</taxon>
        <taxon>fabids</taxon>
        <taxon>Rosales</taxon>
        <taxon>Moraceae</taxon>
        <taxon>Ficeae</taxon>
        <taxon>Ficus</taxon>
    </lineage>
</organism>